<name>A0A8J2HJI8_COTCN</name>
<evidence type="ECO:0008006" key="3">
    <source>
        <dbReference type="Google" id="ProtNLM"/>
    </source>
</evidence>
<sequence length="165" mass="18602">MGVLQGETLSPILFILYISDSLKRKYCELNELIVNTSKTKLLKVFASGRSRKDSDKFHYKGDQVESVNSFIYLGVYFTTSLQGDAATNSALTKSKLAAGTVINILSKLKANSWKGKIQVYNSLSKSIILYLSHLWCLMPKNLDRHEAAQMYFFKKLLQFPKCTSG</sequence>
<proteinExistence type="predicted"/>
<dbReference type="EMBL" id="CAJNRD030001122">
    <property type="protein sequence ID" value="CAG5100584.1"/>
    <property type="molecule type" value="Genomic_DNA"/>
</dbReference>
<evidence type="ECO:0000313" key="1">
    <source>
        <dbReference type="EMBL" id="CAG5100584.1"/>
    </source>
</evidence>
<dbReference type="AlphaFoldDB" id="A0A8J2HJI8"/>
<dbReference type="Proteomes" id="UP000786811">
    <property type="component" value="Unassembled WGS sequence"/>
</dbReference>
<organism evidence="1 2">
    <name type="scientific">Cotesia congregata</name>
    <name type="common">Parasitoid wasp</name>
    <name type="synonym">Apanteles congregatus</name>
    <dbReference type="NCBI Taxonomy" id="51543"/>
    <lineage>
        <taxon>Eukaryota</taxon>
        <taxon>Metazoa</taxon>
        <taxon>Ecdysozoa</taxon>
        <taxon>Arthropoda</taxon>
        <taxon>Hexapoda</taxon>
        <taxon>Insecta</taxon>
        <taxon>Pterygota</taxon>
        <taxon>Neoptera</taxon>
        <taxon>Endopterygota</taxon>
        <taxon>Hymenoptera</taxon>
        <taxon>Apocrita</taxon>
        <taxon>Ichneumonoidea</taxon>
        <taxon>Braconidae</taxon>
        <taxon>Microgastrinae</taxon>
        <taxon>Cotesia</taxon>
    </lineage>
</organism>
<comment type="caution">
    <text evidence="1">The sequence shown here is derived from an EMBL/GenBank/DDBJ whole genome shotgun (WGS) entry which is preliminary data.</text>
</comment>
<dbReference type="PANTHER" id="PTHR47027">
    <property type="entry name" value="REVERSE TRANSCRIPTASE DOMAIN-CONTAINING PROTEIN"/>
    <property type="match status" value="1"/>
</dbReference>
<protein>
    <recommendedName>
        <fullName evidence="3">Reverse transcriptase domain-containing protein</fullName>
    </recommendedName>
</protein>
<accession>A0A8J2HJI8</accession>
<keyword evidence="2" id="KW-1185">Reference proteome</keyword>
<reference evidence="1" key="1">
    <citation type="submission" date="2021-04" db="EMBL/GenBank/DDBJ databases">
        <authorList>
            <person name="Chebbi M.A.C M."/>
        </authorList>
    </citation>
    <scope>NUCLEOTIDE SEQUENCE</scope>
</reference>
<dbReference type="OrthoDB" id="7615957at2759"/>
<dbReference type="PANTHER" id="PTHR47027:SF20">
    <property type="entry name" value="REVERSE TRANSCRIPTASE-LIKE PROTEIN WITH RNA-DIRECTED DNA POLYMERASE DOMAIN"/>
    <property type="match status" value="1"/>
</dbReference>
<gene>
    <name evidence="1" type="ORF">HICCMSTLAB_LOCUS9657</name>
</gene>
<evidence type="ECO:0000313" key="2">
    <source>
        <dbReference type="Proteomes" id="UP000786811"/>
    </source>
</evidence>